<dbReference type="InterPro" id="IPR004498">
    <property type="entry name" value="Ribosomal_PrmA_MeTrfase"/>
</dbReference>
<dbReference type="GO" id="GO:0005829">
    <property type="term" value="C:cytosol"/>
    <property type="evidence" value="ECO:0007669"/>
    <property type="project" value="TreeGrafter"/>
</dbReference>
<keyword evidence="4 6" id="KW-0808">Transferase</keyword>
<dbReference type="RefSeq" id="WP_062710271.1">
    <property type="nucleotide sequence ID" value="NZ_CAWRCI010000022.1"/>
</dbReference>
<dbReference type="PANTHER" id="PTHR43648">
    <property type="entry name" value="ELECTRON TRANSFER FLAVOPROTEIN BETA SUBUNIT LYSINE METHYLTRANSFERASE"/>
    <property type="match status" value="1"/>
</dbReference>
<dbReference type="NCBIfam" id="TIGR00406">
    <property type="entry name" value="prmA"/>
    <property type="match status" value="1"/>
</dbReference>
<dbReference type="SUPFAM" id="SSF53335">
    <property type="entry name" value="S-adenosyl-L-methionine-dependent methyltransferases"/>
    <property type="match status" value="1"/>
</dbReference>
<dbReference type="AlphaFoldDB" id="A0A128F958"/>
<keyword evidence="2 6" id="KW-0963">Cytoplasm</keyword>
<name>A0A128F958_9GAMM</name>
<proteinExistence type="inferred from homology"/>
<dbReference type="EC" id="2.1.1.-" evidence="6"/>
<evidence type="ECO:0000256" key="3">
    <source>
        <dbReference type="ARBA" id="ARBA00022603"/>
    </source>
</evidence>
<dbReference type="GO" id="GO:0016279">
    <property type="term" value="F:protein-lysine N-methyltransferase activity"/>
    <property type="evidence" value="ECO:0007669"/>
    <property type="project" value="TreeGrafter"/>
</dbReference>
<dbReference type="PANTHER" id="PTHR43648:SF1">
    <property type="entry name" value="ELECTRON TRANSFER FLAVOPROTEIN BETA SUBUNIT LYSINE METHYLTRANSFERASE"/>
    <property type="match status" value="1"/>
</dbReference>
<dbReference type="CDD" id="cd02440">
    <property type="entry name" value="AdoMet_MTases"/>
    <property type="match status" value="1"/>
</dbReference>
<keyword evidence="5 6" id="KW-0949">S-adenosyl-L-methionine</keyword>
<feature type="binding site" evidence="6">
    <location>
        <position position="146"/>
    </location>
    <ligand>
        <name>S-adenosyl-L-methionine</name>
        <dbReference type="ChEBI" id="CHEBI:59789"/>
    </ligand>
</feature>
<accession>A0A128F958</accession>
<organism evidence="7 8">
    <name type="scientific">Grimontia marina</name>
    <dbReference type="NCBI Taxonomy" id="646534"/>
    <lineage>
        <taxon>Bacteria</taxon>
        <taxon>Pseudomonadati</taxon>
        <taxon>Pseudomonadota</taxon>
        <taxon>Gammaproteobacteria</taxon>
        <taxon>Vibrionales</taxon>
        <taxon>Vibrionaceae</taxon>
        <taxon>Grimontia</taxon>
    </lineage>
</organism>
<keyword evidence="7" id="KW-0687">Ribonucleoprotein</keyword>
<reference evidence="8" key="1">
    <citation type="submission" date="2016-02" db="EMBL/GenBank/DDBJ databases">
        <authorList>
            <person name="Rodrigo-Torres Lidia"/>
            <person name="Arahal R.David."/>
        </authorList>
    </citation>
    <scope>NUCLEOTIDE SEQUENCE [LARGE SCALE GENOMIC DNA]</scope>
    <source>
        <strain evidence="8">CECT 8713</strain>
    </source>
</reference>
<evidence type="ECO:0000313" key="8">
    <source>
        <dbReference type="Proteomes" id="UP000073601"/>
    </source>
</evidence>
<comment type="subcellular location">
    <subcellularLocation>
        <location evidence="6">Cytoplasm</location>
    </subcellularLocation>
</comment>
<dbReference type="Proteomes" id="UP000073601">
    <property type="component" value="Unassembled WGS sequence"/>
</dbReference>
<comment type="similarity">
    <text evidence="1 6">Belongs to the methyltransferase superfamily. PrmA family.</text>
</comment>
<dbReference type="OrthoDB" id="9785995at2"/>
<dbReference type="GO" id="GO:0005840">
    <property type="term" value="C:ribosome"/>
    <property type="evidence" value="ECO:0007669"/>
    <property type="project" value="UniProtKB-KW"/>
</dbReference>
<keyword evidence="3 6" id="KW-0489">Methyltransferase</keyword>
<protein>
    <recommendedName>
        <fullName evidence="6">Ribosomal protein L11 methyltransferase</fullName>
        <shortName evidence="6">L11 Mtase</shortName>
        <ecNumber evidence="6">2.1.1.-</ecNumber>
    </recommendedName>
</protein>
<feature type="binding site" evidence="6">
    <location>
        <position position="189"/>
    </location>
    <ligand>
        <name>S-adenosyl-L-methionine</name>
        <dbReference type="ChEBI" id="CHEBI:59789"/>
    </ligand>
</feature>
<dbReference type="InterPro" id="IPR029063">
    <property type="entry name" value="SAM-dependent_MTases_sf"/>
</dbReference>
<keyword evidence="7" id="KW-0689">Ribosomal protein</keyword>
<comment type="catalytic activity">
    <reaction evidence="6">
        <text>L-lysyl-[protein] + 3 S-adenosyl-L-methionine = N(6),N(6),N(6)-trimethyl-L-lysyl-[protein] + 3 S-adenosyl-L-homocysteine + 3 H(+)</text>
        <dbReference type="Rhea" id="RHEA:54192"/>
        <dbReference type="Rhea" id="RHEA-COMP:9752"/>
        <dbReference type="Rhea" id="RHEA-COMP:13826"/>
        <dbReference type="ChEBI" id="CHEBI:15378"/>
        <dbReference type="ChEBI" id="CHEBI:29969"/>
        <dbReference type="ChEBI" id="CHEBI:57856"/>
        <dbReference type="ChEBI" id="CHEBI:59789"/>
        <dbReference type="ChEBI" id="CHEBI:61961"/>
    </reaction>
</comment>
<keyword evidence="8" id="KW-1185">Reference proteome</keyword>
<evidence type="ECO:0000256" key="1">
    <source>
        <dbReference type="ARBA" id="ARBA00009741"/>
    </source>
</evidence>
<evidence type="ECO:0000256" key="5">
    <source>
        <dbReference type="ARBA" id="ARBA00022691"/>
    </source>
</evidence>
<sequence>MPWIQIKLNATAETAEAIGDMLMEEAGALSVTFLDAKDTPVFEPMPGETRLWGETDIVALYDAETDMNAVVAILKNSPLLDENFTHKIEQLEDKDWERAWMDNFKPMRFGQRLWVCPSWCDAPEPDAVNIMLDPGLAFGTGTHPTTALCLEWLDGLDLSGKTVIDFGCGSGILSLAALLLGAEKVIGIDIDPQALQASKANAERNGVADRLELYLPQDQPESLQAEVVVANILAGPLRELSPIIKSLIAPQGVLAMSGVLDSQAESVADCYRDELRVDAIVEKEEWCRITAHRA</sequence>
<dbReference type="InterPro" id="IPR050078">
    <property type="entry name" value="Ribosomal_L11_MeTrfase_PrmA"/>
</dbReference>
<gene>
    <name evidence="6 7" type="primary">prmA</name>
    <name evidence="7" type="ORF">GMA8713_02575</name>
</gene>
<dbReference type="GO" id="GO:0032259">
    <property type="term" value="P:methylation"/>
    <property type="evidence" value="ECO:0007669"/>
    <property type="project" value="UniProtKB-KW"/>
</dbReference>
<dbReference type="HAMAP" id="MF_00735">
    <property type="entry name" value="Methyltr_PrmA"/>
    <property type="match status" value="1"/>
</dbReference>
<dbReference type="PIRSF" id="PIRSF000401">
    <property type="entry name" value="RPL11_MTase"/>
    <property type="match status" value="1"/>
</dbReference>
<dbReference type="EMBL" id="FIZY01000022">
    <property type="protein sequence ID" value="CZF83312.1"/>
    <property type="molecule type" value="Genomic_DNA"/>
</dbReference>
<comment type="function">
    <text evidence="6">Methylates ribosomal protein L11.</text>
</comment>
<feature type="binding site" evidence="6">
    <location>
        <position position="231"/>
    </location>
    <ligand>
        <name>S-adenosyl-L-methionine</name>
        <dbReference type="ChEBI" id="CHEBI:59789"/>
    </ligand>
</feature>
<evidence type="ECO:0000256" key="2">
    <source>
        <dbReference type="ARBA" id="ARBA00022490"/>
    </source>
</evidence>
<evidence type="ECO:0000313" key="7">
    <source>
        <dbReference type="EMBL" id="CZF83312.1"/>
    </source>
</evidence>
<dbReference type="Pfam" id="PF06325">
    <property type="entry name" value="PrmA"/>
    <property type="match status" value="1"/>
</dbReference>
<evidence type="ECO:0000256" key="6">
    <source>
        <dbReference type="HAMAP-Rule" id="MF_00735"/>
    </source>
</evidence>
<feature type="binding site" evidence="6">
    <location>
        <position position="167"/>
    </location>
    <ligand>
        <name>S-adenosyl-L-methionine</name>
        <dbReference type="ChEBI" id="CHEBI:59789"/>
    </ligand>
</feature>
<dbReference type="Gene3D" id="3.40.50.150">
    <property type="entry name" value="Vaccinia Virus protein VP39"/>
    <property type="match status" value="1"/>
</dbReference>
<evidence type="ECO:0000256" key="4">
    <source>
        <dbReference type="ARBA" id="ARBA00022679"/>
    </source>
</evidence>